<reference evidence="1" key="1">
    <citation type="submission" date="2021-01" db="EMBL/GenBank/DDBJ databases">
        <title>Chromosome-level genome assembly of a human fungal pathogen reveals clustering of transcriptionally co-regulated genes.</title>
        <authorList>
            <person name="Voorhies M."/>
            <person name="Cohen S."/>
            <person name="Shea T.P."/>
            <person name="Petrus S."/>
            <person name="Munoz J.F."/>
            <person name="Poplawski S."/>
            <person name="Goldman W.E."/>
            <person name="Michael T."/>
            <person name="Cuomo C.A."/>
            <person name="Sil A."/>
            <person name="Beyhan S."/>
        </authorList>
    </citation>
    <scope>NUCLEOTIDE SEQUENCE</scope>
    <source>
        <strain evidence="1">H88</strain>
    </source>
</reference>
<dbReference type="Proteomes" id="UP000663419">
    <property type="component" value="Chromosome 4"/>
</dbReference>
<name>A0A8A1LR09_AJEC8</name>
<evidence type="ECO:0000313" key="2">
    <source>
        <dbReference type="Proteomes" id="UP000663419"/>
    </source>
</evidence>
<protein>
    <submittedName>
        <fullName evidence="1">Uncharacterized protein</fullName>
    </submittedName>
</protein>
<sequence length="111" mass="12292">MKYTTNRYVGSSVSFAGHAIGCSGTNENPTWSRVPSYAGKNSPRPRTDVVLFPRVKRSWLLADLGFSSSPLASLFIQEKRKSNHVSPRIYGTGAEISARTQNLLLVRDSLY</sequence>
<dbReference type="VEuPathDB" id="FungiDB:I7I53_03478"/>
<evidence type="ECO:0000313" key="1">
    <source>
        <dbReference type="EMBL" id="QSS55565.1"/>
    </source>
</evidence>
<dbReference type="EMBL" id="CP069105">
    <property type="protein sequence ID" value="QSS55565.1"/>
    <property type="molecule type" value="Genomic_DNA"/>
</dbReference>
<dbReference type="AlphaFoldDB" id="A0A8A1LR09"/>
<gene>
    <name evidence="1" type="ORF">I7I53_03478</name>
</gene>
<proteinExistence type="predicted"/>
<accession>A0A8A1LR09</accession>
<organism evidence="1 2">
    <name type="scientific">Ajellomyces capsulatus (strain H88)</name>
    <name type="common">Darling's disease fungus</name>
    <name type="synonym">Histoplasma capsulatum</name>
    <dbReference type="NCBI Taxonomy" id="544711"/>
    <lineage>
        <taxon>Eukaryota</taxon>
        <taxon>Fungi</taxon>
        <taxon>Dikarya</taxon>
        <taxon>Ascomycota</taxon>
        <taxon>Pezizomycotina</taxon>
        <taxon>Eurotiomycetes</taxon>
        <taxon>Eurotiomycetidae</taxon>
        <taxon>Onygenales</taxon>
        <taxon>Ajellomycetaceae</taxon>
        <taxon>Histoplasma</taxon>
    </lineage>
</organism>